<keyword evidence="3" id="KW-0175">Coiled coil</keyword>
<evidence type="ECO:0000256" key="2">
    <source>
        <dbReference type="RuleBase" id="RU362097"/>
    </source>
</evidence>
<evidence type="ECO:0000256" key="1">
    <source>
        <dbReference type="ARBA" id="ARBA00007613"/>
    </source>
</evidence>
<organism evidence="5 6">
    <name type="scientific">Desulfolutivibrio sulfodismutans</name>
    <dbReference type="NCBI Taxonomy" id="63561"/>
    <lineage>
        <taxon>Bacteria</taxon>
        <taxon>Pseudomonadati</taxon>
        <taxon>Thermodesulfobacteriota</taxon>
        <taxon>Desulfovibrionia</taxon>
        <taxon>Desulfovibrionales</taxon>
        <taxon>Desulfovibrionaceae</taxon>
        <taxon>Desulfolutivibrio</taxon>
    </lineage>
</organism>
<dbReference type="EMBL" id="JAAGRQ010000058">
    <property type="protein sequence ID" value="NDY57710.1"/>
    <property type="molecule type" value="Genomic_DNA"/>
</dbReference>
<feature type="compositionally biased region" description="Gly residues" evidence="4">
    <location>
        <begin position="135"/>
        <end position="147"/>
    </location>
</feature>
<feature type="coiled-coil region" evidence="3">
    <location>
        <begin position="71"/>
        <end position="105"/>
    </location>
</feature>
<dbReference type="PANTHER" id="PTHR30203">
    <property type="entry name" value="OUTER MEMBRANE CATION EFFLUX PROTEIN"/>
    <property type="match status" value="1"/>
</dbReference>
<dbReference type="SUPFAM" id="SSF56954">
    <property type="entry name" value="Outer membrane efflux proteins (OEP)"/>
    <property type="match status" value="1"/>
</dbReference>
<keyword evidence="2" id="KW-1134">Transmembrane beta strand</keyword>
<keyword evidence="2" id="KW-0472">Membrane</keyword>
<reference evidence="5 6" key="1">
    <citation type="submission" date="2020-02" db="EMBL/GenBank/DDBJ databases">
        <title>Comparative genomics of sulfur disproportionating microorganisms.</title>
        <authorList>
            <person name="Ward L.M."/>
            <person name="Bertran E."/>
            <person name="Johnston D.T."/>
        </authorList>
    </citation>
    <scope>NUCLEOTIDE SEQUENCE [LARGE SCALE GENOMIC DNA]</scope>
    <source>
        <strain evidence="5 6">DSM 3696</strain>
    </source>
</reference>
<keyword evidence="6" id="KW-1185">Reference proteome</keyword>
<evidence type="ECO:0000256" key="4">
    <source>
        <dbReference type="SAM" id="MobiDB-lite"/>
    </source>
</evidence>
<comment type="caution">
    <text evidence="5">The sequence shown here is derived from an EMBL/GenBank/DDBJ whole genome shotgun (WGS) entry which is preliminary data.</text>
</comment>
<feature type="region of interest" description="Disordered" evidence="4">
    <location>
        <begin position="123"/>
        <end position="160"/>
    </location>
</feature>
<evidence type="ECO:0000313" key="5">
    <source>
        <dbReference type="EMBL" id="NDY57710.1"/>
    </source>
</evidence>
<evidence type="ECO:0000256" key="3">
    <source>
        <dbReference type="SAM" id="Coils"/>
    </source>
</evidence>
<dbReference type="PANTHER" id="PTHR30203:SF25">
    <property type="entry name" value="OUTER MEMBRANE PROTEIN-RELATED"/>
    <property type="match status" value="1"/>
</dbReference>
<keyword evidence="2" id="KW-0812">Transmembrane</keyword>
<keyword evidence="2" id="KW-0449">Lipoprotein</keyword>
<dbReference type="InterPro" id="IPR010131">
    <property type="entry name" value="MdtP/NodT-like"/>
</dbReference>
<protein>
    <submittedName>
        <fullName evidence="5">Efflux transporter outer membrane subunit</fullName>
    </submittedName>
</protein>
<evidence type="ECO:0000313" key="6">
    <source>
        <dbReference type="Proteomes" id="UP000469724"/>
    </source>
</evidence>
<accession>A0A7K3NNE9</accession>
<feature type="coiled-coil region" evidence="3">
    <location>
        <begin position="214"/>
        <end position="248"/>
    </location>
</feature>
<dbReference type="NCBIfam" id="TIGR01845">
    <property type="entry name" value="outer_NodT"/>
    <property type="match status" value="1"/>
</dbReference>
<comment type="subcellular location">
    <subcellularLocation>
        <location evidence="2">Cell membrane</location>
        <topology evidence="2">Lipid-anchor</topology>
    </subcellularLocation>
</comment>
<dbReference type="PROSITE" id="PS51257">
    <property type="entry name" value="PROKAR_LIPOPROTEIN"/>
    <property type="match status" value="1"/>
</dbReference>
<dbReference type="Gene3D" id="2.20.200.10">
    <property type="entry name" value="Outer membrane efflux proteins (OEP)"/>
    <property type="match status" value="1"/>
</dbReference>
<proteinExistence type="inferred from homology"/>
<name>A0A7K3NNE9_9BACT</name>
<feature type="compositionally biased region" description="Low complexity" evidence="4">
    <location>
        <begin position="148"/>
        <end position="160"/>
    </location>
</feature>
<gene>
    <name evidence="5" type="ORF">G3N56_13315</name>
</gene>
<sequence>MTMRPVLAFVLALCPAVILGGCLAVGPDYHPPSLEAPDRFAQTANQGPGQGHEALGLAAAAWWQSFDDPILNELVTRAMAANLDLAQARARVRQARAEAAIARAALFPTVNVTGSSTTSANGLLDAGTGTSSAGGSTGGSGSSGSTGTGSTSVGTDNAGATTTTTTTLFTAGFDATWEIDIFGGKRREREAAQATLEADIWDLEATRLTLLAEVAENYMELRAAQEQLDIARRNLKSQEETVEVTRERFRLGLTSQLDVAQAEGQAASTAADPPRLTATVSQSIHRLGVLTGQPPESLIALLAPPRPQPSLTGVSASGLPAELLSRRPDLRRAERELAAASAGIGAAVADLYPKFDLTAGLGLQGVSPSNIAGFSTWYWSVVPGVSWPLFDMGKARAGVDKKKALFDETLAAYRQAFHTALEDVENALASYYAESERRQRLAASVAAYEQARRLAEIRYGKGLTTFLDVLVIDAALYAAQTDLSQSEAALRVSLVSLYKALGGGWKAASGSG</sequence>
<dbReference type="Pfam" id="PF02321">
    <property type="entry name" value="OEP"/>
    <property type="match status" value="2"/>
</dbReference>
<dbReference type="AlphaFoldDB" id="A0A7K3NNE9"/>
<dbReference type="Gene3D" id="1.20.1600.10">
    <property type="entry name" value="Outer membrane efflux proteins (OEP)"/>
    <property type="match status" value="1"/>
</dbReference>
<keyword evidence="2" id="KW-0564">Palmitate</keyword>
<dbReference type="InterPro" id="IPR003423">
    <property type="entry name" value="OMP_efflux"/>
</dbReference>
<dbReference type="GO" id="GO:0005886">
    <property type="term" value="C:plasma membrane"/>
    <property type="evidence" value="ECO:0007669"/>
    <property type="project" value="UniProtKB-SubCell"/>
</dbReference>
<dbReference type="GO" id="GO:0015562">
    <property type="term" value="F:efflux transmembrane transporter activity"/>
    <property type="evidence" value="ECO:0007669"/>
    <property type="project" value="InterPro"/>
</dbReference>
<comment type="similarity">
    <text evidence="1 2">Belongs to the outer membrane factor (OMF) (TC 1.B.17) family.</text>
</comment>
<dbReference type="Proteomes" id="UP000469724">
    <property type="component" value="Unassembled WGS sequence"/>
</dbReference>
<dbReference type="RefSeq" id="WP_163302794.1">
    <property type="nucleotide sequence ID" value="NZ_JAAGRQ010000058.1"/>
</dbReference>